<feature type="compositionally biased region" description="Polar residues" evidence="1">
    <location>
        <begin position="397"/>
        <end position="411"/>
    </location>
</feature>
<reference evidence="2 3" key="1">
    <citation type="journal article" date="2024" name="Plant J.">
        <title>Genome sequences and population genomics reveal climatic adaptation and genomic divergence between two closely related sweetgum species.</title>
        <authorList>
            <person name="Xu W.Q."/>
            <person name="Ren C.Q."/>
            <person name="Zhang X.Y."/>
            <person name="Comes H.P."/>
            <person name="Liu X.H."/>
            <person name="Li Y.G."/>
            <person name="Kettle C.J."/>
            <person name="Jalonen R."/>
            <person name="Gaisberger H."/>
            <person name="Ma Y.Z."/>
            <person name="Qiu Y.X."/>
        </authorList>
    </citation>
    <scope>NUCLEOTIDE SEQUENCE [LARGE SCALE GENOMIC DNA]</scope>
    <source>
        <strain evidence="2">Hangzhou</strain>
    </source>
</reference>
<feature type="compositionally biased region" description="Low complexity" evidence="1">
    <location>
        <begin position="199"/>
        <end position="209"/>
    </location>
</feature>
<feature type="compositionally biased region" description="Basic and acidic residues" evidence="1">
    <location>
        <begin position="348"/>
        <end position="361"/>
    </location>
</feature>
<accession>A0AAP0RN99</accession>
<organism evidence="2 3">
    <name type="scientific">Liquidambar formosana</name>
    <name type="common">Formosan gum</name>
    <dbReference type="NCBI Taxonomy" id="63359"/>
    <lineage>
        <taxon>Eukaryota</taxon>
        <taxon>Viridiplantae</taxon>
        <taxon>Streptophyta</taxon>
        <taxon>Embryophyta</taxon>
        <taxon>Tracheophyta</taxon>
        <taxon>Spermatophyta</taxon>
        <taxon>Magnoliopsida</taxon>
        <taxon>eudicotyledons</taxon>
        <taxon>Gunneridae</taxon>
        <taxon>Pentapetalae</taxon>
        <taxon>Saxifragales</taxon>
        <taxon>Altingiaceae</taxon>
        <taxon>Liquidambar</taxon>
    </lineage>
</organism>
<dbReference type="PANTHER" id="PTHR31008">
    <property type="entry name" value="COP1-INTERACTING PROTEIN-RELATED"/>
    <property type="match status" value="1"/>
</dbReference>
<protein>
    <submittedName>
        <fullName evidence="2">Uncharacterized protein</fullName>
    </submittedName>
</protein>
<evidence type="ECO:0000313" key="3">
    <source>
        <dbReference type="Proteomes" id="UP001415857"/>
    </source>
</evidence>
<feature type="region of interest" description="Disordered" evidence="1">
    <location>
        <begin position="397"/>
        <end position="426"/>
    </location>
</feature>
<feature type="compositionally biased region" description="Polar residues" evidence="1">
    <location>
        <begin position="188"/>
        <end position="198"/>
    </location>
</feature>
<name>A0AAP0RN99_LIQFO</name>
<gene>
    <name evidence="2" type="ORF">L1049_004495</name>
</gene>
<feature type="region of interest" description="Disordered" evidence="1">
    <location>
        <begin position="20"/>
        <end position="237"/>
    </location>
</feature>
<feature type="compositionally biased region" description="Acidic residues" evidence="1">
    <location>
        <begin position="91"/>
        <end position="100"/>
    </location>
</feature>
<feature type="compositionally biased region" description="Basic and acidic residues" evidence="1">
    <location>
        <begin position="20"/>
        <end position="50"/>
    </location>
</feature>
<dbReference type="Proteomes" id="UP001415857">
    <property type="component" value="Unassembled WGS sequence"/>
</dbReference>
<dbReference type="EMBL" id="JBBPBK010000007">
    <property type="protein sequence ID" value="KAK9281592.1"/>
    <property type="molecule type" value="Genomic_DNA"/>
</dbReference>
<dbReference type="PANTHER" id="PTHR31008:SF15">
    <property type="entry name" value="GPI-ANCHORED ADHESIN-LIKE PROTEIN"/>
    <property type="match status" value="1"/>
</dbReference>
<evidence type="ECO:0000313" key="2">
    <source>
        <dbReference type="EMBL" id="KAK9281592.1"/>
    </source>
</evidence>
<feature type="compositionally biased region" description="Polar residues" evidence="1">
    <location>
        <begin position="114"/>
        <end position="128"/>
    </location>
</feature>
<feature type="compositionally biased region" description="Polar residues" evidence="1">
    <location>
        <begin position="135"/>
        <end position="144"/>
    </location>
</feature>
<evidence type="ECO:0000256" key="1">
    <source>
        <dbReference type="SAM" id="MobiDB-lite"/>
    </source>
</evidence>
<feature type="region of interest" description="Disordered" evidence="1">
    <location>
        <begin position="340"/>
        <end position="378"/>
    </location>
</feature>
<feature type="compositionally biased region" description="Polar residues" evidence="1">
    <location>
        <begin position="168"/>
        <end position="178"/>
    </location>
</feature>
<sequence length="426" mass="47354">MTLGENSTISICRRGTAKLREEWSTKRAEKEAKMKAMHDSLERSRAELKAKFAGSADRQDSMSSARRRAEKLRSFNVRSTVKREQPTDYMQSDEDEDLAEFSEQKPFGQDRLFSETSLQEGASRSTQVKKLLPNRNLSSSTPRTSAAPVPRSSVKASNSSSGRRRAQSENPLAQSVPNFSDFRKENTKPSSGVSKTTTRSQVRNYSRSRSNSEETPLVREEKPRRSQSLRKSSASPVEFKDLSTLNSDGVDLAPLKFDKEQIDQSLYDKFPKDVESKPFLRKGNGIGPGAGASVAKLKASMASEALKNEEESDELIIEPEDSVDMVKEEEEEEFETMVVEDCANMDNGKPRLSEESDKSDDSGSENGEVLRSLSQVDPASVAELPAVMPLVFHTMGSVQESPGESPVSWNSRMHHSFSYPQEISDS</sequence>
<comment type="caution">
    <text evidence="2">The sequence shown here is derived from an EMBL/GenBank/DDBJ whole genome shotgun (WGS) entry which is preliminary data.</text>
</comment>
<proteinExistence type="predicted"/>
<dbReference type="AlphaFoldDB" id="A0AAP0RN99"/>
<feature type="compositionally biased region" description="Basic and acidic residues" evidence="1">
    <location>
        <begin position="210"/>
        <end position="224"/>
    </location>
</feature>
<keyword evidence="3" id="KW-1185">Reference proteome</keyword>